<protein>
    <submittedName>
        <fullName evidence="2">Uncharacterized protein</fullName>
    </submittedName>
</protein>
<dbReference type="RefSeq" id="WP_240831002.1">
    <property type="nucleotide sequence ID" value="NZ_JAKWBL010000003.1"/>
</dbReference>
<name>A0ABS9SLN2_9BACT</name>
<dbReference type="PROSITE" id="PS51257">
    <property type="entry name" value="PROKAR_LIPOPROTEIN"/>
    <property type="match status" value="1"/>
</dbReference>
<feature type="chain" id="PRO_5046154016" evidence="1">
    <location>
        <begin position="18"/>
        <end position="221"/>
    </location>
</feature>
<dbReference type="EMBL" id="JAKWBL010000003">
    <property type="protein sequence ID" value="MCH5599280.1"/>
    <property type="molecule type" value="Genomic_DNA"/>
</dbReference>
<evidence type="ECO:0000313" key="3">
    <source>
        <dbReference type="Proteomes" id="UP001202248"/>
    </source>
</evidence>
<evidence type="ECO:0000256" key="1">
    <source>
        <dbReference type="SAM" id="SignalP"/>
    </source>
</evidence>
<keyword evidence="3" id="KW-1185">Reference proteome</keyword>
<accession>A0ABS9SLN2</accession>
<feature type="signal peptide" evidence="1">
    <location>
        <begin position="1"/>
        <end position="17"/>
    </location>
</feature>
<keyword evidence="1" id="KW-0732">Signal</keyword>
<evidence type="ECO:0000313" key="2">
    <source>
        <dbReference type="EMBL" id="MCH5599280.1"/>
    </source>
</evidence>
<comment type="caution">
    <text evidence="2">The sequence shown here is derived from an EMBL/GenBank/DDBJ whole genome shotgun (WGS) entry which is preliminary data.</text>
</comment>
<dbReference type="Proteomes" id="UP001202248">
    <property type="component" value="Unassembled WGS sequence"/>
</dbReference>
<gene>
    <name evidence="2" type="ORF">MKP09_15870</name>
</gene>
<proteinExistence type="predicted"/>
<sequence length="221" mass="24167">MKLFLRLSIGFIICVLASCVKNEPFLQAYTVPPTYNFENKDSSATARLIMMHGIKNYLNKGANSQLDSAMIDSLWNNNGREFTNELISGFVYSAEQLNKMTSVDLVSATVKADSIIAFADSVVLNSPFYNNAASSGTPGTSPISQPVSTKKLFSKDGVVFDEVWFHAMLGAMAMDNALAQLTATGTTASQAWNLAFDYTGLPKNMIHLLIMRQRPCVLTGR</sequence>
<organism evidence="2 3">
    <name type="scientific">Niabella ginsengisoli</name>
    <dbReference type="NCBI Taxonomy" id="522298"/>
    <lineage>
        <taxon>Bacteria</taxon>
        <taxon>Pseudomonadati</taxon>
        <taxon>Bacteroidota</taxon>
        <taxon>Chitinophagia</taxon>
        <taxon>Chitinophagales</taxon>
        <taxon>Chitinophagaceae</taxon>
        <taxon>Niabella</taxon>
    </lineage>
</organism>
<reference evidence="2 3" key="1">
    <citation type="submission" date="2022-02" db="EMBL/GenBank/DDBJ databases">
        <authorList>
            <person name="Min J."/>
        </authorList>
    </citation>
    <scope>NUCLEOTIDE SEQUENCE [LARGE SCALE GENOMIC DNA]</scope>
    <source>
        <strain evidence="2 3">GR10-1</strain>
    </source>
</reference>